<dbReference type="Proteomes" id="UP000663193">
    <property type="component" value="Chromosome 6"/>
</dbReference>
<protein>
    <submittedName>
        <fullName evidence="2">Uncharacterized protein</fullName>
    </submittedName>
</protein>
<evidence type="ECO:0000256" key="1">
    <source>
        <dbReference type="SAM" id="Phobius"/>
    </source>
</evidence>
<evidence type="ECO:0000313" key="2">
    <source>
        <dbReference type="EMBL" id="QRC96942.1"/>
    </source>
</evidence>
<keyword evidence="1" id="KW-1133">Transmembrane helix</keyword>
<sequence length="87" mass="9345">MLLSLCGSDSGRCRHSGRAVLLLTRPSAMAGSLDLYTETLGISPLPLDLISGAIYWCIALVVFGEIQSPLFMLAASRRSDVRLDHAP</sequence>
<feature type="transmembrane region" description="Helical" evidence="1">
    <location>
        <begin position="53"/>
        <end position="75"/>
    </location>
</feature>
<keyword evidence="1" id="KW-0472">Membrane</keyword>
<keyword evidence="1" id="KW-0812">Transmembrane</keyword>
<gene>
    <name evidence="2" type="ORF">JI435_409840</name>
</gene>
<reference evidence="3" key="1">
    <citation type="journal article" date="2021" name="BMC Genomics">
        <title>Chromosome-level genome assembly and manually-curated proteome of model necrotroph Parastagonospora nodorum Sn15 reveals a genome-wide trove of candidate effector homologs, and redundancy of virulence-related functions within an accessory chromosome.</title>
        <authorList>
            <person name="Bertazzoni S."/>
            <person name="Jones D.A.B."/>
            <person name="Phan H.T."/>
            <person name="Tan K.-C."/>
            <person name="Hane J.K."/>
        </authorList>
    </citation>
    <scope>NUCLEOTIDE SEQUENCE [LARGE SCALE GENOMIC DNA]</scope>
    <source>
        <strain evidence="3">SN15 / ATCC MYA-4574 / FGSC 10173)</strain>
    </source>
</reference>
<dbReference type="AlphaFoldDB" id="A0A7U2I2H0"/>
<evidence type="ECO:0000313" key="3">
    <source>
        <dbReference type="Proteomes" id="UP000663193"/>
    </source>
</evidence>
<name>A0A7U2I2H0_PHANO</name>
<organism evidence="2 3">
    <name type="scientific">Phaeosphaeria nodorum (strain SN15 / ATCC MYA-4574 / FGSC 10173)</name>
    <name type="common">Glume blotch fungus</name>
    <name type="synonym">Parastagonospora nodorum</name>
    <dbReference type="NCBI Taxonomy" id="321614"/>
    <lineage>
        <taxon>Eukaryota</taxon>
        <taxon>Fungi</taxon>
        <taxon>Dikarya</taxon>
        <taxon>Ascomycota</taxon>
        <taxon>Pezizomycotina</taxon>
        <taxon>Dothideomycetes</taxon>
        <taxon>Pleosporomycetidae</taxon>
        <taxon>Pleosporales</taxon>
        <taxon>Pleosporineae</taxon>
        <taxon>Phaeosphaeriaceae</taxon>
        <taxon>Parastagonospora</taxon>
    </lineage>
</organism>
<dbReference type="VEuPathDB" id="FungiDB:JI435_409840"/>
<dbReference type="EMBL" id="CP069028">
    <property type="protein sequence ID" value="QRC96942.1"/>
    <property type="molecule type" value="Genomic_DNA"/>
</dbReference>
<keyword evidence="3" id="KW-1185">Reference proteome</keyword>
<proteinExistence type="predicted"/>
<accession>A0A7U2I2H0</accession>